<evidence type="ECO:0000259" key="8">
    <source>
        <dbReference type="PROSITE" id="PS50157"/>
    </source>
</evidence>
<evidence type="ECO:0000256" key="2">
    <source>
        <dbReference type="ARBA" id="ARBA00022723"/>
    </source>
</evidence>
<proteinExistence type="predicted"/>
<keyword evidence="10" id="KW-1185">Reference proteome</keyword>
<dbReference type="STRING" id="180498.A0A067KV37"/>
<dbReference type="GO" id="GO:0009788">
    <property type="term" value="P:negative regulation of abscisic acid-activated signaling pathway"/>
    <property type="evidence" value="ECO:0007669"/>
    <property type="project" value="InterPro"/>
</dbReference>
<accession>A0A067KV37</accession>
<sequence length="205" mass="23189">MKRNVEEEEEPIEEFNGQKADPLLDLRLSSTNDVEVDSKLELNLLGVLGNKESPKIPESETERNNNKEGGKRNFVCKYCHKKFNNSQALGGHQNAHKRERALQKKEKGLDLLVPYGLVIDAHPSLYPYPSGHHGAFGRPLGIKMHSMIHKPPPYHYYDSYWANMEMNRSPPFLGRLIEGSSLAAANRIGSQPYDLPGHYDLSLNL</sequence>
<dbReference type="SUPFAM" id="SSF57667">
    <property type="entry name" value="beta-beta-alpha zinc fingers"/>
    <property type="match status" value="1"/>
</dbReference>
<feature type="domain" description="C2H2-type" evidence="8">
    <location>
        <begin position="74"/>
        <end position="101"/>
    </location>
</feature>
<evidence type="ECO:0000313" key="9">
    <source>
        <dbReference type="EMBL" id="KDP35694.1"/>
    </source>
</evidence>
<keyword evidence="4" id="KW-0862">Zinc</keyword>
<dbReference type="GO" id="GO:0008270">
    <property type="term" value="F:zinc ion binding"/>
    <property type="evidence" value="ECO:0007669"/>
    <property type="project" value="UniProtKB-KW"/>
</dbReference>
<reference evidence="9 10" key="1">
    <citation type="journal article" date="2014" name="PLoS ONE">
        <title>Global Analysis of Gene Expression Profiles in Physic Nut (Jatropha curcas L.) Seedlings Exposed to Salt Stress.</title>
        <authorList>
            <person name="Zhang L."/>
            <person name="Zhang C."/>
            <person name="Wu P."/>
            <person name="Chen Y."/>
            <person name="Li M."/>
            <person name="Jiang H."/>
            <person name="Wu G."/>
        </authorList>
    </citation>
    <scope>NUCLEOTIDE SEQUENCE [LARGE SCALE GENOMIC DNA]</scope>
    <source>
        <strain evidence="10">cv. GZQX0401</strain>
        <tissue evidence="9">Young leaves</tissue>
    </source>
</reference>
<dbReference type="InterPro" id="IPR044246">
    <property type="entry name" value="ZFP3-like"/>
</dbReference>
<evidence type="ECO:0000256" key="4">
    <source>
        <dbReference type="ARBA" id="ARBA00022833"/>
    </source>
</evidence>
<dbReference type="Pfam" id="PF13912">
    <property type="entry name" value="zf-C2H2_6"/>
    <property type="match status" value="1"/>
</dbReference>
<dbReference type="GO" id="GO:0005634">
    <property type="term" value="C:nucleus"/>
    <property type="evidence" value="ECO:0007669"/>
    <property type="project" value="UniProtKB-SubCell"/>
</dbReference>
<dbReference type="PANTHER" id="PTHR47287:SF13">
    <property type="entry name" value="C2H2-TYPE DOMAIN-CONTAINING PROTEIN"/>
    <property type="match status" value="1"/>
</dbReference>
<evidence type="ECO:0000313" key="10">
    <source>
        <dbReference type="Proteomes" id="UP000027138"/>
    </source>
</evidence>
<dbReference type="EMBL" id="KK914480">
    <property type="protein sequence ID" value="KDP35694.1"/>
    <property type="molecule type" value="Genomic_DNA"/>
</dbReference>
<dbReference type="Proteomes" id="UP000027138">
    <property type="component" value="Unassembled WGS sequence"/>
</dbReference>
<keyword evidence="5" id="KW-0539">Nucleus</keyword>
<dbReference type="AlphaFoldDB" id="A0A067KV37"/>
<comment type="subcellular location">
    <subcellularLocation>
        <location evidence="1">Nucleus</location>
    </subcellularLocation>
</comment>
<feature type="compositionally biased region" description="Basic and acidic residues" evidence="7">
    <location>
        <begin position="52"/>
        <end position="71"/>
    </location>
</feature>
<dbReference type="InterPro" id="IPR013087">
    <property type="entry name" value="Znf_C2H2_type"/>
</dbReference>
<dbReference type="PANTHER" id="PTHR47287">
    <property type="entry name" value="C2H2 AND C2HC ZINC FINGERS SUPERFAMILY PROTEIN"/>
    <property type="match status" value="1"/>
</dbReference>
<evidence type="ECO:0000256" key="7">
    <source>
        <dbReference type="SAM" id="MobiDB-lite"/>
    </source>
</evidence>
<dbReference type="PROSITE" id="PS50157">
    <property type="entry name" value="ZINC_FINGER_C2H2_2"/>
    <property type="match status" value="1"/>
</dbReference>
<evidence type="ECO:0000256" key="5">
    <source>
        <dbReference type="ARBA" id="ARBA00023242"/>
    </source>
</evidence>
<organism evidence="9 10">
    <name type="scientific">Jatropha curcas</name>
    <name type="common">Barbados nut</name>
    <dbReference type="NCBI Taxonomy" id="180498"/>
    <lineage>
        <taxon>Eukaryota</taxon>
        <taxon>Viridiplantae</taxon>
        <taxon>Streptophyta</taxon>
        <taxon>Embryophyta</taxon>
        <taxon>Tracheophyta</taxon>
        <taxon>Spermatophyta</taxon>
        <taxon>Magnoliopsida</taxon>
        <taxon>eudicotyledons</taxon>
        <taxon>Gunneridae</taxon>
        <taxon>Pentapetalae</taxon>
        <taxon>rosids</taxon>
        <taxon>fabids</taxon>
        <taxon>Malpighiales</taxon>
        <taxon>Euphorbiaceae</taxon>
        <taxon>Crotonoideae</taxon>
        <taxon>Jatropheae</taxon>
        <taxon>Jatropha</taxon>
    </lineage>
</organism>
<gene>
    <name evidence="9" type="ORF">JCGZ_10880</name>
</gene>
<dbReference type="InterPro" id="IPR036236">
    <property type="entry name" value="Znf_C2H2_sf"/>
</dbReference>
<feature type="region of interest" description="Disordered" evidence="7">
    <location>
        <begin position="1"/>
        <end position="22"/>
    </location>
</feature>
<evidence type="ECO:0000256" key="6">
    <source>
        <dbReference type="PROSITE-ProRule" id="PRU00042"/>
    </source>
</evidence>
<dbReference type="PROSITE" id="PS00028">
    <property type="entry name" value="ZINC_FINGER_C2H2_1"/>
    <property type="match status" value="1"/>
</dbReference>
<evidence type="ECO:0000256" key="1">
    <source>
        <dbReference type="ARBA" id="ARBA00004123"/>
    </source>
</evidence>
<feature type="region of interest" description="Disordered" evidence="7">
    <location>
        <begin position="50"/>
        <end position="71"/>
    </location>
</feature>
<keyword evidence="2" id="KW-0479">Metal-binding</keyword>
<name>A0A067KV37_JATCU</name>
<dbReference type="Gene3D" id="3.30.160.60">
    <property type="entry name" value="Classic Zinc Finger"/>
    <property type="match status" value="1"/>
</dbReference>
<keyword evidence="3 6" id="KW-0863">Zinc-finger</keyword>
<dbReference type="KEGG" id="jcu:105636189"/>
<evidence type="ECO:0000256" key="3">
    <source>
        <dbReference type="ARBA" id="ARBA00022771"/>
    </source>
</evidence>
<protein>
    <recommendedName>
        <fullName evidence="8">C2H2-type domain-containing protein</fullName>
    </recommendedName>
</protein>
<feature type="compositionally biased region" description="Acidic residues" evidence="7">
    <location>
        <begin position="1"/>
        <end position="13"/>
    </location>
</feature>
<dbReference type="OrthoDB" id="832537at2759"/>